<evidence type="ECO:0000313" key="1">
    <source>
        <dbReference type="EMBL" id="MPM27974.1"/>
    </source>
</evidence>
<gene>
    <name evidence="1" type="ORF">SDC9_74491</name>
</gene>
<dbReference type="SUPFAM" id="SSF56935">
    <property type="entry name" value="Porins"/>
    <property type="match status" value="1"/>
</dbReference>
<dbReference type="Gene3D" id="2.40.160.10">
    <property type="entry name" value="Porin"/>
    <property type="match status" value="1"/>
</dbReference>
<dbReference type="AlphaFoldDB" id="A0A644YPE4"/>
<protein>
    <recommendedName>
        <fullName evidence="2">Phosphate-selective porin O and P</fullName>
    </recommendedName>
</protein>
<sequence>MCLFIHNTFAPSNSNKVFMKRPLLFILISLIFSSLAAQHKDSTNIFSNTAEQLTSSDKKLTIGGYGEVHFNQPMNKGVKENGTLDLHRLVLFVGYNFTEKTQFISEIEFEYAKELWVEQAYLQHRLNKYINIKAGLILVPMGIINEYHEPVTFHGVERPIIDNKVAPSTWREIGAGISGTIEQASLKYQLYVMGGLNGFDTKGTFTGSGGLREGRQKGSKAYVSSPAFAARVEYFGLRNLNLGLSGYIGKSQSKLYNKLNTDLENDVRKADSSAVGIVMIGADARYSRRGLELRGQLYHTFLSNTAEYNKFTKTGTKNNDLGKEISGFYAEAGYDVLSLTQIEDYGLVPFFRYEFYNMHSATDAITTANPAYKNTILTAGLTFRLNKNAAFKTDMQYIKTDANQTWMKTLNMGIAVMF</sequence>
<evidence type="ECO:0008006" key="2">
    <source>
        <dbReference type="Google" id="ProtNLM"/>
    </source>
</evidence>
<dbReference type="InterPro" id="IPR023614">
    <property type="entry name" value="Porin_dom_sf"/>
</dbReference>
<dbReference type="EMBL" id="VSSQ01005130">
    <property type="protein sequence ID" value="MPM27974.1"/>
    <property type="molecule type" value="Genomic_DNA"/>
</dbReference>
<reference evidence="1" key="1">
    <citation type="submission" date="2019-08" db="EMBL/GenBank/DDBJ databases">
        <authorList>
            <person name="Kucharzyk K."/>
            <person name="Murdoch R.W."/>
            <person name="Higgins S."/>
            <person name="Loffler F."/>
        </authorList>
    </citation>
    <scope>NUCLEOTIDE SEQUENCE</scope>
</reference>
<name>A0A644YPE4_9ZZZZ</name>
<accession>A0A644YPE4</accession>
<proteinExistence type="predicted"/>
<organism evidence="1">
    <name type="scientific">bioreactor metagenome</name>
    <dbReference type="NCBI Taxonomy" id="1076179"/>
    <lineage>
        <taxon>unclassified sequences</taxon>
        <taxon>metagenomes</taxon>
        <taxon>ecological metagenomes</taxon>
    </lineage>
</organism>
<comment type="caution">
    <text evidence="1">The sequence shown here is derived from an EMBL/GenBank/DDBJ whole genome shotgun (WGS) entry which is preliminary data.</text>
</comment>